<evidence type="ECO:0000256" key="4">
    <source>
        <dbReference type="SAM" id="SignalP"/>
    </source>
</evidence>
<dbReference type="Pfam" id="PF13609">
    <property type="entry name" value="Porin_4"/>
    <property type="match status" value="1"/>
</dbReference>
<dbReference type="RefSeq" id="WP_068903998.1">
    <property type="nucleotide sequence ID" value="NZ_JBHUIF010000032.1"/>
</dbReference>
<dbReference type="GO" id="GO:0009279">
    <property type="term" value="C:cell outer membrane"/>
    <property type="evidence" value="ECO:0007669"/>
    <property type="project" value="UniProtKB-SubCell"/>
</dbReference>
<dbReference type="Proteomes" id="UP000094936">
    <property type="component" value="Unassembled WGS sequence"/>
</dbReference>
<keyword evidence="7" id="KW-1185">Reference proteome</keyword>
<comment type="caution">
    <text evidence="6">The sequence shown here is derived from an EMBL/GenBank/DDBJ whole genome shotgun (WGS) entry which is preliminary data.</text>
</comment>
<feature type="signal peptide" evidence="4">
    <location>
        <begin position="1"/>
        <end position="25"/>
    </location>
</feature>
<dbReference type="Gene3D" id="2.40.160.10">
    <property type="entry name" value="Porin"/>
    <property type="match status" value="1"/>
</dbReference>
<name>A0A1C3EEN7_9GAMM</name>
<dbReference type="GO" id="GO:0015288">
    <property type="term" value="F:porin activity"/>
    <property type="evidence" value="ECO:0007669"/>
    <property type="project" value="InterPro"/>
</dbReference>
<dbReference type="PANTHER" id="PTHR34501:SF2">
    <property type="entry name" value="OUTER MEMBRANE PORIN F-RELATED"/>
    <property type="match status" value="1"/>
</dbReference>
<organism evidence="6 7">
    <name type="scientific">Veronia pacifica</name>
    <dbReference type="NCBI Taxonomy" id="1080227"/>
    <lineage>
        <taxon>Bacteria</taxon>
        <taxon>Pseudomonadati</taxon>
        <taxon>Pseudomonadota</taxon>
        <taxon>Gammaproteobacteria</taxon>
        <taxon>Vibrionales</taxon>
        <taxon>Vibrionaceae</taxon>
        <taxon>Veronia</taxon>
    </lineage>
</organism>
<keyword evidence="2 4" id="KW-0732">Signal</keyword>
<dbReference type="OrthoDB" id="8173690at2"/>
<dbReference type="AlphaFoldDB" id="A0A1C3EEN7"/>
<dbReference type="SUPFAM" id="SSF56935">
    <property type="entry name" value="Porins"/>
    <property type="match status" value="1"/>
</dbReference>
<evidence type="ECO:0000313" key="7">
    <source>
        <dbReference type="Proteomes" id="UP000094936"/>
    </source>
</evidence>
<evidence type="ECO:0000256" key="1">
    <source>
        <dbReference type="ARBA" id="ARBA00004571"/>
    </source>
</evidence>
<protein>
    <submittedName>
        <fullName evidence="6">Chemotaxis protein</fullName>
    </submittedName>
</protein>
<evidence type="ECO:0000256" key="2">
    <source>
        <dbReference type="ARBA" id="ARBA00022729"/>
    </source>
</evidence>
<accession>A0A1C3EEN7</accession>
<dbReference type="STRING" id="1080227.A8L45_15770"/>
<feature type="domain" description="Porin" evidence="5">
    <location>
        <begin position="15"/>
        <end position="318"/>
    </location>
</feature>
<dbReference type="InterPro" id="IPR050298">
    <property type="entry name" value="Gram-neg_bact_OMP"/>
</dbReference>
<dbReference type="EMBL" id="LYBM01000031">
    <property type="protein sequence ID" value="ODA31701.1"/>
    <property type="molecule type" value="Genomic_DNA"/>
</dbReference>
<proteinExistence type="predicted"/>
<sequence>MDNQFKRSMLTVAISSLAFASASVAAKPATDTVDLYGQIAVSVAKNPNYKNDALVFDNESRIGVRGTAELARGPSLFWQLEGGDVGDKGEGSGLGVRDTFAGLDFADAGKVRIGRMLTPLFEIVDGYTGQSSGEGFNVSKADNAYYDRQSNMLRYDSADLSGLNVSLAAGRGEEDNKDSNFFGISAKYTMDVVTAQVGYESDNDRVITAKTDKVPATAGDSNAIVAGLNIDMDGYGAHVAYLHGKTQADKGAEKQQDSVKLGAYMTFADNWTMNANIGRVNDYEVNGKKVENTGITAVTGQLIYSLDPAAVVYGRLVHTSPDAKNMDSDLGWRMGLEYYF</sequence>
<feature type="chain" id="PRO_5008673062" evidence="4">
    <location>
        <begin position="26"/>
        <end position="340"/>
    </location>
</feature>
<evidence type="ECO:0000313" key="6">
    <source>
        <dbReference type="EMBL" id="ODA31701.1"/>
    </source>
</evidence>
<evidence type="ECO:0000259" key="5">
    <source>
        <dbReference type="Pfam" id="PF13609"/>
    </source>
</evidence>
<dbReference type="InterPro" id="IPR023614">
    <property type="entry name" value="Porin_dom_sf"/>
</dbReference>
<evidence type="ECO:0000256" key="3">
    <source>
        <dbReference type="ARBA" id="ARBA00023136"/>
    </source>
</evidence>
<keyword evidence="3" id="KW-0472">Membrane</keyword>
<dbReference type="InterPro" id="IPR033900">
    <property type="entry name" value="Gram_neg_porin_domain"/>
</dbReference>
<reference evidence="6 7" key="1">
    <citation type="submission" date="2016-05" db="EMBL/GenBank/DDBJ databases">
        <title>Genomic Taxonomy of the Vibrionaceae.</title>
        <authorList>
            <person name="Gomez-Gil B."/>
            <person name="Enciso-Ibarra J."/>
        </authorList>
    </citation>
    <scope>NUCLEOTIDE SEQUENCE [LARGE SCALE GENOMIC DNA]</scope>
    <source>
        <strain evidence="6 7">CAIM 1920</strain>
    </source>
</reference>
<comment type="subcellular location">
    <subcellularLocation>
        <location evidence="1">Cell outer membrane</location>
        <topology evidence="1">Multi-pass membrane protein</topology>
    </subcellularLocation>
</comment>
<gene>
    <name evidence="6" type="ORF">A8L45_15770</name>
</gene>
<dbReference type="CDD" id="cd00342">
    <property type="entry name" value="gram_neg_porins"/>
    <property type="match status" value="1"/>
</dbReference>
<dbReference type="PANTHER" id="PTHR34501">
    <property type="entry name" value="PROTEIN YDDL-RELATED"/>
    <property type="match status" value="1"/>
</dbReference>